<evidence type="ECO:0000256" key="7">
    <source>
        <dbReference type="ARBA" id="ARBA00024033"/>
    </source>
</evidence>
<protein>
    <submittedName>
        <fullName evidence="10">DUF2029 domain-containing protein</fullName>
    </submittedName>
</protein>
<name>A0A7G9RFP3_9ACTN</name>
<feature type="region of interest" description="Disordered" evidence="8">
    <location>
        <begin position="1"/>
        <end position="28"/>
    </location>
</feature>
<comment type="similarity">
    <text evidence="7">Belongs to the glycosyltransferase 87 family.</text>
</comment>
<evidence type="ECO:0000256" key="1">
    <source>
        <dbReference type="ARBA" id="ARBA00004651"/>
    </source>
</evidence>
<evidence type="ECO:0000256" key="6">
    <source>
        <dbReference type="ARBA" id="ARBA00023136"/>
    </source>
</evidence>
<feature type="transmembrane region" description="Helical" evidence="9">
    <location>
        <begin position="193"/>
        <end position="223"/>
    </location>
</feature>
<evidence type="ECO:0000256" key="2">
    <source>
        <dbReference type="ARBA" id="ARBA00022475"/>
    </source>
</evidence>
<feature type="transmembrane region" description="Helical" evidence="9">
    <location>
        <begin position="159"/>
        <end position="181"/>
    </location>
</feature>
<keyword evidence="3" id="KW-0808">Transferase</keyword>
<keyword evidence="4 9" id="KW-0812">Transmembrane</keyword>
<feature type="transmembrane region" description="Helical" evidence="9">
    <location>
        <begin position="352"/>
        <end position="371"/>
    </location>
</feature>
<accession>A0A7G9RFP3</accession>
<evidence type="ECO:0000256" key="9">
    <source>
        <dbReference type="SAM" id="Phobius"/>
    </source>
</evidence>
<feature type="transmembrane region" description="Helical" evidence="9">
    <location>
        <begin position="324"/>
        <end position="346"/>
    </location>
</feature>
<evidence type="ECO:0000313" key="11">
    <source>
        <dbReference type="Proteomes" id="UP000515947"/>
    </source>
</evidence>
<evidence type="ECO:0000256" key="4">
    <source>
        <dbReference type="ARBA" id="ARBA00022692"/>
    </source>
</evidence>
<organism evidence="10 11">
    <name type="scientific">Nocardioides mesophilus</name>
    <dbReference type="NCBI Taxonomy" id="433659"/>
    <lineage>
        <taxon>Bacteria</taxon>
        <taxon>Bacillati</taxon>
        <taxon>Actinomycetota</taxon>
        <taxon>Actinomycetes</taxon>
        <taxon>Propionibacteriales</taxon>
        <taxon>Nocardioidaceae</taxon>
        <taxon>Nocardioides</taxon>
    </lineage>
</organism>
<feature type="transmembrane region" description="Helical" evidence="9">
    <location>
        <begin position="40"/>
        <end position="60"/>
    </location>
</feature>
<dbReference type="GO" id="GO:0005886">
    <property type="term" value="C:plasma membrane"/>
    <property type="evidence" value="ECO:0007669"/>
    <property type="project" value="UniProtKB-SubCell"/>
</dbReference>
<evidence type="ECO:0000313" key="10">
    <source>
        <dbReference type="EMBL" id="QNN54418.1"/>
    </source>
</evidence>
<dbReference type="EMBL" id="CP060713">
    <property type="protein sequence ID" value="QNN54418.1"/>
    <property type="molecule type" value="Genomic_DNA"/>
</dbReference>
<dbReference type="AlphaFoldDB" id="A0A7G9RFP3"/>
<feature type="transmembrane region" description="Helical" evidence="9">
    <location>
        <begin position="392"/>
        <end position="410"/>
    </location>
</feature>
<dbReference type="KEGG" id="nmes:H9L09_08900"/>
<evidence type="ECO:0000256" key="3">
    <source>
        <dbReference type="ARBA" id="ARBA00022679"/>
    </source>
</evidence>
<feature type="compositionally biased region" description="Basic and acidic residues" evidence="8">
    <location>
        <begin position="1"/>
        <end position="18"/>
    </location>
</feature>
<dbReference type="InterPro" id="IPR016570">
    <property type="entry name" value="UCP010361"/>
</dbReference>
<sequence length="495" mass="54029">MSTDSEKLPLVRPTHEDPVATAASEGIGGPVGEHAAPHPFWTPVRVILAVTCVVLMLGMLQKTPCVQAHWTGGNERYAAACYSDVPYLYTGRGFAERSVPYSDTGGRYQVMEYPVVIGYFAYGAALVTHALSGWPDLTARSAVPGDQVFSVPGVAAESWLYFQVTAVLLAGFGLLAAWFLAGTHRRRPWDAMLFAASPALLLAWLVNWDLLAVAAVAGALWAWSRGRPLLSGVLIGLGTAAKLYPLFLLGALLVVCLRRRRLPAFGWAVLGAVGAWLLVNLPPMLYGFEQWKVFWSFNGERGADLGSLWLIWQQAGHTVTSSGINLASWIWFGAVCVAVLALGLLAPRTPRIPQLALLIVVGFLVVNKVYSPQYVLWLLPLAVLARPRWRDLLIWQGAEVLYFFAVWFYLGQFTASAASGQPDHAYWIAILVRVAAELWLAGVVVRDILAPWHDPVRADGLTDDPMEPPRAARTRPVPGRRVNRHAGGQQADVPS</sequence>
<keyword evidence="11" id="KW-1185">Reference proteome</keyword>
<keyword evidence="2" id="KW-1003">Cell membrane</keyword>
<reference evidence="10 11" key="1">
    <citation type="submission" date="2020-08" db="EMBL/GenBank/DDBJ databases">
        <title>Genome sequence of Nocardioides mesophilus KACC 16243T.</title>
        <authorList>
            <person name="Hyun D.-W."/>
            <person name="Bae J.-W."/>
        </authorList>
    </citation>
    <scope>NUCLEOTIDE SEQUENCE [LARGE SCALE GENOMIC DNA]</scope>
    <source>
        <strain evidence="10 11">KACC 16243</strain>
    </source>
</reference>
<keyword evidence="6 9" id="KW-0472">Membrane</keyword>
<dbReference type="InterPro" id="IPR018584">
    <property type="entry name" value="GT87"/>
</dbReference>
<keyword evidence="5 9" id="KW-1133">Transmembrane helix</keyword>
<evidence type="ECO:0000256" key="8">
    <source>
        <dbReference type="SAM" id="MobiDB-lite"/>
    </source>
</evidence>
<dbReference type="GO" id="GO:0016758">
    <property type="term" value="F:hexosyltransferase activity"/>
    <property type="evidence" value="ECO:0007669"/>
    <property type="project" value="InterPro"/>
</dbReference>
<proteinExistence type="inferred from homology"/>
<feature type="transmembrane region" description="Helical" evidence="9">
    <location>
        <begin position="116"/>
        <end position="134"/>
    </location>
</feature>
<feature type="transmembrane region" description="Helical" evidence="9">
    <location>
        <begin position="264"/>
        <end position="281"/>
    </location>
</feature>
<feature type="region of interest" description="Disordered" evidence="8">
    <location>
        <begin position="460"/>
        <end position="495"/>
    </location>
</feature>
<dbReference type="Pfam" id="PF09594">
    <property type="entry name" value="GT87"/>
    <property type="match status" value="1"/>
</dbReference>
<gene>
    <name evidence="10" type="ORF">H9L09_08900</name>
</gene>
<feature type="transmembrane region" description="Helical" evidence="9">
    <location>
        <begin position="229"/>
        <end position="257"/>
    </location>
</feature>
<dbReference type="RefSeq" id="WP_187580258.1">
    <property type="nucleotide sequence ID" value="NZ_CP060713.1"/>
</dbReference>
<evidence type="ECO:0000256" key="5">
    <source>
        <dbReference type="ARBA" id="ARBA00022989"/>
    </source>
</evidence>
<comment type="subcellular location">
    <subcellularLocation>
        <location evidence="1">Cell membrane</location>
        <topology evidence="1">Multi-pass membrane protein</topology>
    </subcellularLocation>
</comment>
<dbReference type="PIRSF" id="PIRSF010361">
    <property type="entry name" value="UCP010361"/>
    <property type="match status" value="1"/>
</dbReference>
<dbReference type="Proteomes" id="UP000515947">
    <property type="component" value="Chromosome"/>
</dbReference>